<feature type="region of interest" description="Disordered" evidence="5">
    <location>
        <begin position="1"/>
        <end position="35"/>
    </location>
</feature>
<evidence type="ECO:0000313" key="7">
    <source>
        <dbReference type="Proteomes" id="UP000680865"/>
    </source>
</evidence>
<keyword evidence="3 4" id="KW-0012">Acyltransferase</keyword>
<dbReference type="GO" id="GO:0046353">
    <property type="term" value="F:aminoglycoside 3-N-acetyltransferase activity"/>
    <property type="evidence" value="ECO:0007669"/>
    <property type="project" value="UniProtKB-EC"/>
</dbReference>
<evidence type="ECO:0000256" key="2">
    <source>
        <dbReference type="ARBA" id="ARBA00022679"/>
    </source>
</evidence>
<reference evidence="6" key="1">
    <citation type="submission" date="2021-03" db="EMBL/GenBank/DDBJ databases">
        <title>Whole genome shotgun sequence of Actinoplanes consettensis NBRC 14913.</title>
        <authorList>
            <person name="Komaki H."/>
            <person name="Tamura T."/>
        </authorList>
    </citation>
    <scope>NUCLEOTIDE SEQUENCE</scope>
    <source>
        <strain evidence="6">NBRC 14913</strain>
    </source>
</reference>
<organism evidence="6 7">
    <name type="scientific">Winogradskya consettensis</name>
    <dbReference type="NCBI Taxonomy" id="113560"/>
    <lineage>
        <taxon>Bacteria</taxon>
        <taxon>Bacillati</taxon>
        <taxon>Actinomycetota</taxon>
        <taxon>Actinomycetes</taxon>
        <taxon>Micromonosporales</taxon>
        <taxon>Micromonosporaceae</taxon>
        <taxon>Winogradskya</taxon>
    </lineage>
</organism>
<evidence type="ECO:0000256" key="3">
    <source>
        <dbReference type="ARBA" id="ARBA00023315"/>
    </source>
</evidence>
<dbReference type="InterPro" id="IPR003679">
    <property type="entry name" value="Amioglycoside_AcTrfase"/>
</dbReference>
<evidence type="ECO:0000256" key="5">
    <source>
        <dbReference type="SAM" id="MobiDB-lite"/>
    </source>
</evidence>
<keyword evidence="7" id="KW-1185">Reference proteome</keyword>
<evidence type="ECO:0000256" key="4">
    <source>
        <dbReference type="RuleBase" id="RU365031"/>
    </source>
</evidence>
<gene>
    <name evidence="6" type="ORF">Aco04nite_68320</name>
</gene>
<evidence type="ECO:0000313" key="6">
    <source>
        <dbReference type="EMBL" id="GIM79985.1"/>
    </source>
</evidence>
<dbReference type="PANTHER" id="PTHR11104:SF0">
    <property type="entry name" value="SPBETA PROPHAGE-DERIVED AMINOGLYCOSIDE N(3')-ACETYLTRANSFERASE-LIKE PROTEIN YOKD"/>
    <property type="match status" value="1"/>
</dbReference>
<dbReference type="Pfam" id="PF02522">
    <property type="entry name" value="Antibiotic_NAT"/>
    <property type="match status" value="1"/>
</dbReference>
<dbReference type="GO" id="GO:0046677">
    <property type="term" value="P:response to antibiotic"/>
    <property type="evidence" value="ECO:0007669"/>
    <property type="project" value="UniProtKB-KW"/>
</dbReference>
<dbReference type="AlphaFoldDB" id="A0A919SX65"/>
<accession>A0A919SX65</accession>
<dbReference type="Proteomes" id="UP000680865">
    <property type="component" value="Unassembled WGS sequence"/>
</dbReference>
<dbReference type="SUPFAM" id="SSF110710">
    <property type="entry name" value="TTHA0583/YokD-like"/>
    <property type="match status" value="1"/>
</dbReference>
<comment type="caution">
    <text evidence="6">The sequence shown here is derived from an EMBL/GenBank/DDBJ whole genome shotgun (WGS) entry which is preliminary data.</text>
</comment>
<sequence length="316" mass="33137">MTRSDHPTPGATPGRSPTPGVTRGDDAAPGGTRGDDAVSAVAAGAVAGQLRAAGVPIGSDLLVHVSLSRLGVDKALLLAGLREAAGPGATIMVPAQTAHNSVTSPAYRRAVAGMDEREIREYEAAMPGFSPAMPSSGCGGFAEYVRQLPGAVRSGHPQTSFAAVGPRAADLMAVHDLESHLGERSPLGALYRDGGHALLIGCDWSSCTALHLAECRVPRMPRKRYRCFVEHHGRRITRDFLGVDHDDSDFLALGRAFEATGGAWSGPLGCTTVTVLPVRAAVHFAVRWLTDSRKLQEGDGKWPQRSSTIPVPPCSS</sequence>
<dbReference type="InterPro" id="IPR028345">
    <property type="entry name" value="Antibiotic_NAT-like"/>
</dbReference>
<comment type="similarity">
    <text evidence="1 4">Belongs to the antibiotic N-acetyltransferase family.</text>
</comment>
<name>A0A919SX65_9ACTN</name>
<feature type="region of interest" description="Disordered" evidence="5">
    <location>
        <begin position="296"/>
        <end position="316"/>
    </location>
</feature>
<protein>
    <recommendedName>
        <fullName evidence="4">Aminoglycoside N(3)-acetyltransferase</fullName>
        <ecNumber evidence="4">2.3.1.-</ecNumber>
    </recommendedName>
</protein>
<dbReference type="PANTHER" id="PTHR11104">
    <property type="entry name" value="AMINOGLYCOSIDE N3-ACETYLTRANSFERASE"/>
    <property type="match status" value="1"/>
</dbReference>
<dbReference type="EMBL" id="BOQP01000040">
    <property type="protein sequence ID" value="GIM79985.1"/>
    <property type="molecule type" value="Genomic_DNA"/>
</dbReference>
<dbReference type="EC" id="2.3.1.-" evidence="4"/>
<comment type="catalytic activity">
    <reaction evidence="4">
        <text>a 2-deoxystreptamine antibiotic + acetyl-CoA = an N(3)-acetyl-2-deoxystreptamine antibiotic + CoA + H(+)</text>
        <dbReference type="Rhea" id="RHEA:12665"/>
        <dbReference type="ChEBI" id="CHEBI:15378"/>
        <dbReference type="ChEBI" id="CHEBI:57287"/>
        <dbReference type="ChEBI" id="CHEBI:57288"/>
        <dbReference type="ChEBI" id="CHEBI:57921"/>
        <dbReference type="ChEBI" id="CHEBI:77452"/>
        <dbReference type="EC" id="2.3.1.81"/>
    </reaction>
</comment>
<keyword evidence="2 4" id="KW-0808">Transferase</keyword>
<evidence type="ECO:0000256" key="1">
    <source>
        <dbReference type="ARBA" id="ARBA00006383"/>
    </source>
</evidence>
<keyword evidence="4" id="KW-0046">Antibiotic resistance</keyword>
<proteinExistence type="inferred from homology"/>